<evidence type="ECO:0000256" key="3">
    <source>
        <dbReference type="ARBA" id="ARBA00023163"/>
    </source>
</evidence>
<evidence type="ECO:0000256" key="4">
    <source>
        <dbReference type="ARBA" id="ARBA00023242"/>
    </source>
</evidence>
<evidence type="ECO:0000256" key="1">
    <source>
        <dbReference type="ARBA" id="ARBA00004123"/>
    </source>
</evidence>
<feature type="compositionally biased region" description="Polar residues" evidence="5">
    <location>
        <begin position="1"/>
        <end position="22"/>
    </location>
</feature>
<keyword evidence="4" id="KW-0539">Nucleus</keyword>
<evidence type="ECO:0000256" key="2">
    <source>
        <dbReference type="ARBA" id="ARBA00023015"/>
    </source>
</evidence>
<feature type="domain" description="HTH myb-type" evidence="6">
    <location>
        <begin position="84"/>
        <end position="144"/>
    </location>
</feature>
<gene>
    <name evidence="7" type="ORF">F2Q69_00017723</name>
</gene>
<dbReference type="Proteomes" id="UP000712600">
    <property type="component" value="Unassembled WGS sequence"/>
</dbReference>
<proteinExistence type="predicted"/>
<feature type="compositionally biased region" description="Acidic residues" evidence="5">
    <location>
        <begin position="26"/>
        <end position="45"/>
    </location>
</feature>
<keyword evidence="2" id="KW-0805">Transcription regulation</keyword>
<feature type="compositionally biased region" description="Low complexity" evidence="5">
    <location>
        <begin position="539"/>
        <end position="549"/>
    </location>
</feature>
<dbReference type="NCBIfam" id="TIGR01557">
    <property type="entry name" value="myb_SHAQKYF"/>
    <property type="match status" value="1"/>
</dbReference>
<comment type="caution">
    <text evidence="7">The sequence shown here is derived from an EMBL/GenBank/DDBJ whole genome shotgun (WGS) entry which is preliminary data.</text>
</comment>
<evidence type="ECO:0000313" key="8">
    <source>
        <dbReference type="Proteomes" id="UP000712600"/>
    </source>
</evidence>
<dbReference type="AlphaFoldDB" id="A0A8S9R9Z3"/>
<evidence type="ECO:0000313" key="7">
    <source>
        <dbReference type="EMBL" id="KAF3560427.1"/>
    </source>
</evidence>
<dbReference type="SUPFAM" id="SSF46689">
    <property type="entry name" value="Homeodomain-like"/>
    <property type="match status" value="1"/>
</dbReference>
<protein>
    <recommendedName>
        <fullName evidence="6">HTH myb-type domain-containing protein</fullName>
    </recommendedName>
</protein>
<dbReference type="GO" id="GO:0005634">
    <property type="term" value="C:nucleus"/>
    <property type="evidence" value="ECO:0007669"/>
    <property type="project" value="UniProtKB-SubCell"/>
</dbReference>
<dbReference type="PANTHER" id="PTHR36299:SF2">
    <property type="entry name" value="DUF4773 DOMAIN-CONTAINING PROTEIN"/>
    <property type="match status" value="1"/>
</dbReference>
<sequence length="579" mass="65396">MTPSSQSSENSKTCPSNNFKATTTKEDDDKDEEEEEEEEEDEEERSADQSPSSNSYVEESGSQHHHNNNDQIKKKGGSVRPYNRSKTPRLRWTPELHLCFLQAVERLGGPDRATPKLVLQLMNVKGLSIAHVKSHLQMYRSKKTDDLNQGNLLLLGDQGFSFEHGAGYTYNLSQLPMLQSFDQGPSTSLGYGGGSWIDHRRQVYRSPWRGLTARDNTKTRQTLFSSQLGERFLGVSNSEAVPRSHRSFLEGMKTFNKSWGQSFPSNPNPSMPSKPQDHTAVTLNFHQSDNPRVGEETENDLKRKRLLLSGDYNKSNQDLDLCLSLKVPPTHNNLGECLLEEGEKEHEDSKRYGGGSWIDHRRQVYRSPWRGLTARDNTKTRQTLFSSQLGERFLGVSNSILDDKNKTISFRTNSREAAHASNGIGEAVPRSHRSFLEGMKTFNKSWGQSFPSNPNPSMPSKPQDHTAVTLNFHQSDNPRVGEETENDLKRKRLLLSGDYNKSNQDLDLCLSLKVPPTHNNLGECLLEEGEKEHEDSKRLSLSLSSSSLSQHGRAIRKEDQNDHKRRKISVLASPLDLTL</sequence>
<keyword evidence="3" id="KW-0804">Transcription</keyword>
<comment type="subcellular location">
    <subcellularLocation>
        <location evidence="1">Nucleus</location>
    </subcellularLocation>
</comment>
<dbReference type="InterPro" id="IPR009057">
    <property type="entry name" value="Homeodomain-like_sf"/>
</dbReference>
<feature type="region of interest" description="Disordered" evidence="5">
    <location>
        <begin position="1"/>
        <end position="88"/>
    </location>
</feature>
<accession>A0A8S9R9Z3</accession>
<dbReference type="EMBL" id="QGKX02000996">
    <property type="protein sequence ID" value="KAF3560427.1"/>
    <property type="molecule type" value="Genomic_DNA"/>
</dbReference>
<dbReference type="Pfam" id="PF00249">
    <property type="entry name" value="Myb_DNA-binding"/>
    <property type="match status" value="1"/>
</dbReference>
<evidence type="ECO:0000259" key="6">
    <source>
        <dbReference type="PROSITE" id="PS51294"/>
    </source>
</evidence>
<feature type="region of interest" description="Disordered" evidence="5">
    <location>
        <begin position="535"/>
        <end position="566"/>
    </location>
</feature>
<dbReference type="InterPro" id="IPR006447">
    <property type="entry name" value="Myb_dom_plants"/>
</dbReference>
<dbReference type="PROSITE" id="PS51294">
    <property type="entry name" value="HTH_MYB"/>
    <property type="match status" value="1"/>
</dbReference>
<dbReference type="PANTHER" id="PTHR36299">
    <property type="entry name" value="AGAP008005-PA"/>
    <property type="match status" value="1"/>
</dbReference>
<dbReference type="InterPro" id="IPR001005">
    <property type="entry name" value="SANT/Myb"/>
</dbReference>
<dbReference type="GO" id="GO:0003677">
    <property type="term" value="F:DNA binding"/>
    <property type="evidence" value="ECO:0007669"/>
    <property type="project" value="InterPro"/>
</dbReference>
<organism evidence="7 8">
    <name type="scientific">Brassica cretica</name>
    <name type="common">Mustard</name>
    <dbReference type="NCBI Taxonomy" id="69181"/>
    <lineage>
        <taxon>Eukaryota</taxon>
        <taxon>Viridiplantae</taxon>
        <taxon>Streptophyta</taxon>
        <taxon>Embryophyta</taxon>
        <taxon>Tracheophyta</taxon>
        <taxon>Spermatophyta</taxon>
        <taxon>Magnoliopsida</taxon>
        <taxon>eudicotyledons</taxon>
        <taxon>Gunneridae</taxon>
        <taxon>Pentapetalae</taxon>
        <taxon>rosids</taxon>
        <taxon>malvids</taxon>
        <taxon>Brassicales</taxon>
        <taxon>Brassicaceae</taxon>
        <taxon>Brassiceae</taxon>
        <taxon>Brassica</taxon>
    </lineage>
</organism>
<feature type="compositionally biased region" description="Polar residues" evidence="5">
    <location>
        <begin position="48"/>
        <end position="57"/>
    </location>
</feature>
<evidence type="ECO:0000256" key="5">
    <source>
        <dbReference type="SAM" id="MobiDB-lite"/>
    </source>
</evidence>
<dbReference type="InterPro" id="IPR017930">
    <property type="entry name" value="Myb_dom"/>
</dbReference>
<dbReference type="Gene3D" id="1.10.10.60">
    <property type="entry name" value="Homeodomain-like"/>
    <property type="match status" value="1"/>
</dbReference>
<dbReference type="FunFam" id="1.10.10.60:FF:000002">
    <property type="entry name" value="Myb family transcription factor"/>
    <property type="match status" value="1"/>
</dbReference>
<reference evidence="7" key="1">
    <citation type="submission" date="2019-12" db="EMBL/GenBank/DDBJ databases">
        <title>Genome sequencing and annotation of Brassica cretica.</title>
        <authorList>
            <person name="Studholme D.J."/>
            <person name="Sarris P."/>
        </authorList>
    </citation>
    <scope>NUCLEOTIDE SEQUENCE</scope>
    <source>
        <strain evidence="7">PFS-109/04</strain>
        <tissue evidence="7">Leaf</tissue>
    </source>
</reference>
<name>A0A8S9R9Z3_BRACR</name>